<dbReference type="Pfam" id="PF07714">
    <property type="entry name" value="PK_Tyr_Ser-Thr"/>
    <property type="match status" value="1"/>
</dbReference>
<dbReference type="PANTHER" id="PTHR24418">
    <property type="entry name" value="TYROSINE-PROTEIN KINASE"/>
    <property type="match status" value="1"/>
</dbReference>
<reference evidence="4 5" key="1">
    <citation type="submission" date="2018-08" db="EMBL/GenBank/DDBJ databases">
        <title>Genomic investigation of the strawberry pathogen Phytophthora fragariae indicates pathogenicity is determined by transcriptional variation in three key races.</title>
        <authorList>
            <person name="Adams T.M."/>
            <person name="Armitage A.D."/>
            <person name="Sobczyk M.K."/>
            <person name="Bates H.J."/>
            <person name="Dunwell J.M."/>
            <person name="Nellist C.F."/>
            <person name="Harrison R.J."/>
        </authorList>
    </citation>
    <scope>NUCLEOTIDE SEQUENCE [LARGE SCALE GENOMIC DNA]</scope>
    <source>
        <strain evidence="4 5">NOV-9</strain>
    </source>
</reference>
<protein>
    <recommendedName>
        <fullName evidence="3">Protein kinase domain-containing protein</fullName>
    </recommendedName>
</protein>
<gene>
    <name evidence="4" type="ORF">PF009_g24419</name>
</gene>
<dbReference type="InterPro" id="IPR001245">
    <property type="entry name" value="Ser-Thr/Tyr_kinase_cat_dom"/>
</dbReference>
<comment type="caution">
    <text evidence="4">The sequence shown here is derived from an EMBL/GenBank/DDBJ whole genome shotgun (WGS) entry which is preliminary data.</text>
</comment>
<name>A0A6A3E3F3_9STRA</name>
<dbReference type="AlphaFoldDB" id="A0A6A3E3F3"/>
<dbReference type="InterPro" id="IPR050198">
    <property type="entry name" value="Non-receptor_tyrosine_kinases"/>
</dbReference>
<organism evidence="4 5">
    <name type="scientific">Phytophthora fragariae</name>
    <dbReference type="NCBI Taxonomy" id="53985"/>
    <lineage>
        <taxon>Eukaryota</taxon>
        <taxon>Sar</taxon>
        <taxon>Stramenopiles</taxon>
        <taxon>Oomycota</taxon>
        <taxon>Peronosporomycetes</taxon>
        <taxon>Peronosporales</taxon>
        <taxon>Peronosporaceae</taxon>
        <taxon>Phytophthora</taxon>
    </lineage>
</organism>
<dbReference type="InterPro" id="IPR000719">
    <property type="entry name" value="Prot_kinase_dom"/>
</dbReference>
<dbReference type="PROSITE" id="PS50011">
    <property type="entry name" value="PROTEIN_KINASE_DOM"/>
    <property type="match status" value="1"/>
</dbReference>
<feature type="domain" description="Protein kinase" evidence="3">
    <location>
        <begin position="301"/>
        <end position="560"/>
    </location>
</feature>
<dbReference type="InterPro" id="IPR011009">
    <property type="entry name" value="Kinase-like_dom_sf"/>
</dbReference>
<evidence type="ECO:0000313" key="4">
    <source>
        <dbReference type="EMBL" id="KAE8925370.1"/>
    </source>
</evidence>
<dbReference type="GO" id="GO:0004672">
    <property type="term" value="F:protein kinase activity"/>
    <property type="evidence" value="ECO:0007669"/>
    <property type="project" value="InterPro"/>
</dbReference>
<dbReference type="Gene3D" id="1.10.510.10">
    <property type="entry name" value="Transferase(Phosphotransferase) domain 1"/>
    <property type="match status" value="1"/>
</dbReference>
<evidence type="ECO:0000256" key="2">
    <source>
        <dbReference type="ARBA" id="ARBA00022840"/>
    </source>
</evidence>
<sequence>MHVWCAAPSRLHAATPHTVLGTLACKPDALAGGSSICTVQHCSSSALDRQQDGSAESQACVGLDTGGSLPLLQHSLAESAAPCLRTPERLVKPLSFPVPGLRGSLSRDALAAISRRLQRLPECDVWSRRLHARLRSSHEAVAAHEDEQWRVQYCDVLKRFINLLRAKPLLERLAGAESIAYTFQELNSKLDEICVGVGAMDSSAQGQWQTHWARNCQVQATQLEAQVQATDPSLIIRQLRGEKEVTKVMLDMSSSLEADPSTRLADLKRATLERLRLYLGLDTSANVAERNFKWYIPERGVEIGEPIYTVEEWVVSRAKWRSRSGVVQDVTVKTLFDAVDVVSESVLVTQIRLWYELPGHPNIVKLYGGSHLARKPFLAYKDAPHSDIFQFFRQEENREVFWSTFVGVAEGLTFLHEHKIVYGGLTSRSILVSADNTPQISDLDCSYVRSVSGRLSRKTYDVLMSRLRWTPRERLLDAIPDDPQYKSEIYSLGMCIIEAMTQVVQFGLIADEDVMEKIINGEPYERPAEASDKEWGVISRLIAADVGDRRNNQFASQSWPIKESGRTIVGCIFARRALEKTKTKRRALRHGQHYHRRNK</sequence>
<evidence type="ECO:0000259" key="3">
    <source>
        <dbReference type="PROSITE" id="PS50011"/>
    </source>
</evidence>
<evidence type="ECO:0000313" key="5">
    <source>
        <dbReference type="Proteomes" id="UP000429523"/>
    </source>
</evidence>
<keyword evidence="2" id="KW-0067">ATP-binding</keyword>
<accession>A0A6A3E3F3</accession>
<dbReference type="SUPFAM" id="SSF56112">
    <property type="entry name" value="Protein kinase-like (PK-like)"/>
    <property type="match status" value="1"/>
</dbReference>
<proteinExistence type="predicted"/>
<dbReference type="GO" id="GO:0005524">
    <property type="term" value="F:ATP binding"/>
    <property type="evidence" value="ECO:0007669"/>
    <property type="project" value="UniProtKB-KW"/>
</dbReference>
<dbReference type="EMBL" id="QXGF01002280">
    <property type="protein sequence ID" value="KAE8925370.1"/>
    <property type="molecule type" value="Genomic_DNA"/>
</dbReference>
<evidence type="ECO:0000256" key="1">
    <source>
        <dbReference type="ARBA" id="ARBA00022741"/>
    </source>
</evidence>
<dbReference type="Proteomes" id="UP000429523">
    <property type="component" value="Unassembled WGS sequence"/>
</dbReference>
<keyword evidence="1" id="KW-0547">Nucleotide-binding</keyword>